<feature type="domain" description="Ubiquitin Mut7-C" evidence="1">
    <location>
        <begin position="2"/>
        <end position="72"/>
    </location>
</feature>
<dbReference type="SUPFAM" id="SSF54285">
    <property type="entry name" value="MoaD/ThiS"/>
    <property type="match status" value="1"/>
</dbReference>
<dbReference type="Gene3D" id="3.10.20.30">
    <property type="match status" value="1"/>
</dbReference>
<protein>
    <submittedName>
        <fullName evidence="2">MoaD/ThiS family protein</fullName>
    </submittedName>
</protein>
<proteinExistence type="predicted"/>
<name>A0A932CQ80_UNCTE</name>
<comment type="caution">
    <text evidence="2">The sequence shown here is derived from an EMBL/GenBank/DDBJ whole genome shotgun (WGS) entry which is preliminary data.</text>
</comment>
<evidence type="ECO:0000259" key="1">
    <source>
        <dbReference type="Pfam" id="PF14451"/>
    </source>
</evidence>
<dbReference type="InterPro" id="IPR016155">
    <property type="entry name" value="Mopterin_synth/thiamin_S_b"/>
</dbReference>
<accession>A0A932CQ80</accession>
<dbReference type="InterPro" id="IPR012675">
    <property type="entry name" value="Beta-grasp_dom_sf"/>
</dbReference>
<organism evidence="2 3">
    <name type="scientific">Tectimicrobiota bacterium</name>
    <dbReference type="NCBI Taxonomy" id="2528274"/>
    <lineage>
        <taxon>Bacteria</taxon>
        <taxon>Pseudomonadati</taxon>
        <taxon>Nitrospinota/Tectimicrobiota group</taxon>
        <taxon>Candidatus Tectimicrobiota</taxon>
    </lineage>
</organism>
<dbReference type="Proteomes" id="UP000769766">
    <property type="component" value="Unassembled WGS sequence"/>
</dbReference>
<gene>
    <name evidence="2" type="ORF">HYY20_11490</name>
</gene>
<reference evidence="2" key="1">
    <citation type="submission" date="2020-07" db="EMBL/GenBank/DDBJ databases">
        <title>Huge and variable diversity of episymbiotic CPR bacteria and DPANN archaea in groundwater ecosystems.</title>
        <authorList>
            <person name="He C.Y."/>
            <person name="Keren R."/>
            <person name="Whittaker M."/>
            <person name="Farag I.F."/>
            <person name="Doudna J."/>
            <person name="Cate J.H.D."/>
            <person name="Banfield J.F."/>
        </authorList>
    </citation>
    <scope>NUCLEOTIDE SEQUENCE</scope>
    <source>
        <strain evidence="2">NC_groundwater_672_Ag_B-0.1um_62_36</strain>
    </source>
</reference>
<dbReference type="AlphaFoldDB" id="A0A932CQ80"/>
<evidence type="ECO:0000313" key="3">
    <source>
        <dbReference type="Proteomes" id="UP000769766"/>
    </source>
</evidence>
<sequence length="113" mass="12767">MKIYVRVYATLRRYVPNYDPSRGLEIELEEGATVGDAIRRLNLPVEEIKTVFVNATLRDFSYSLKEGDLIGIFSPIAGGLEHSTAHQTGRREGSLSWTQERRAEAWPRSCGLI</sequence>
<dbReference type="InterPro" id="IPR027798">
    <property type="entry name" value="Ub_Mut7C"/>
</dbReference>
<dbReference type="CDD" id="cd17040">
    <property type="entry name" value="Ubl_MoaD_like"/>
    <property type="match status" value="1"/>
</dbReference>
<dbReference type="EMBL" id="JACPRF010000350">
    <property type="protein sequence ID" value="MBI2877496.1"/>
    <property type="molecule type" value="Genomic_DNA"/>
</dbReference>
<evidence type="ECO:0000313" key="2">
    <source>
        <dbReference type="EMBL" id="MBI2877496.1"/>
    </source>
</evidence>
<dbReference type="Pfam" id="PF14451">
    <property type="entry name" value="Ub-Mut7C"/>
    <property type="match status" value="1"/>
</dbReference>